<dbReference type="Proteomes" id="UP001589688">
    <property type="component" value="Unassembled WGS sequence"/>
</dbReference>
<proteinExistence type="predicted"/>
<dbReference type="PANTHER" id="PTHR43685:SF3">
    <property type="entry name" value="SLR2126 PROTEIN"/>
    <property type="match status" value="1"/>
</dbReference>
<comment type="caution">
    <text evidence="2">The sequence shown here is derived from an EMBL/GenBank/DDBJ whole genome shotgun (WGS) entry which is preliminary data.</text>
</comment>
<feature type="domain" description="Glycosyltransferase 2-like" evidence="1">
    <location>
        <begin position="3"/>
        <end position="164"/>
    </location>
</feature>
<dbReference type="InterPro" id="IPR029044">
    <property type="entry name" value="Nucleotide-diphossugar_trans"/>
</dbReference>
<dbReference type="RefSeq" id="WP_027952450.1">
    <property type="nucleotide sequence ID" value="NZ_JADU01000019.1"/>
</dbReference>
<evidence type="ECO:0000313" key="2">
    <source>
        <dbReference type="EMBL" id="MFB9896706.1"/>
    </source>
</evidence>
<organism evidence="2 3">
    <name type="scientific">Hallella seregens ATCC 51272</name>
    <dbReference type="NCBI Taxonomy" id="1336250"/>
    <lineage>
        <taxon>Bacteria</taxon>
        <taxon>Pseudomonadati</taxon>
        <taxon>Bacteroidota</taxon>
        <taxon>Bacteroidia</taxon>
        <taxon>Bacteroidales</taxon>
        <taxon>Prevotellaceae</taxon>
        <taxon>Hallella</taxon>
    </lineage>
</organism>
<evidence type="ECO:0000313" key="3">
    <source>
        <dbReference type="Proteomes" id="UP001589688"/>
    </source>
</evidence>
<accession>A0ABV5ZKC8</accession>
<dbReference type="InterPro" id="IPR001173">
    <property type="entry name" value="Glyco_trans_2-like"/>
</dbReference>
<dbReference type="CDD" id="cd00761">
    <property type="entry name" value="Glyco_tranf_GTA_type"/>
    <property type="match status" value="1"/>
</dbReference>
<reference evidence="2 3" key="1">
    <citation type="submission" date="2024-09" db="EMBL/GenBank/DDBJ databases">
        <authorList>
            <person name="Sun Q."/>
            <person name="Mori K."/>
        </authorList>
    </citation>
    <scope>NUCLEOTIDE SEQUENCE [LARGE SCALE GENOMIC DNA]</scope>
    <source>
        <strain evidence="2 3">ATCC 51272</strain>
    </source>
</reference>
<sequence>MISILIPAFNDDCTELATGLARQAEAIGGLQWELLVGDDASTDAGVVARLESIGRRAHCRYIRQEQNAGRAAIRNRLAREARGKWLLYVDADLVVVDDNHLRKLVEAGRHAAACYGGYRVLPGPAGNLRHRYERAAAPVHTAARRRRTPYLDFKVSNSLIRRDVMLRHPLDERFRKYGYEDVLLGKQLQTAGVGVAHIDAPVGFARYEDNARFVRKTEEGIETLHRFRADLDGFSPLLQMAETLRRMRLAGPFLFVYRLLGQRWRRNLVSDAPSLQLFKCYKLGYLLRLMAAAED</sequence>
<gene>
    <name evidence="2" type="ORF">ACFFK8_02410</name>
</gene>
<dbReference type="SUPFAM" id="SSF53448">
    <property type="entry name" value="Nucleotide-diphospho-sugar transferases"/>
    <property type="match status" value="1"/>
</dbReference>
<keyword evidence="3" id="KW-1185">Reference proteome</keyword>
<evidence type="ECO:0000259" key="1">
    <source>
        <dbReference type="Pfam" id="PF00535"/>
    </source>
</evidence>
<dbReference type="InterPro" id="IPR050834">
    <property type="entry name" value="Glycosyltransf_2"/>
</dbReference>
<dbReference type="EMBL" id="JBHLZF010000001">
    <property type="protein sequence ID" value="MFB9896706.1"/>
    <property type="molecule type" value="Genomic_DNA"/>
</dbReference>
<protein>
    <submittedName>
        <fullName evidence="2">Glycosyltransferase family 2 protein</fullName>
    </submittedName>
</protein>
<name>A0ABV5ZKC8_9BACT</name>
<dbReference type="Pfam" id="PF00535">
    <property type="entry name" value="Glycos_transf_2"/>
    <property type="match status" value="1"/>
</dbReference>
<dbReference type="PANTHER" id="PTHR43685">
    <property type="entry name" value="GLYCOSYLTRANSFERASE"/>
    <property type="match status" value="1"/>
</dbReference>
<dbReference type="Gene3D" id="3.90.550.10">
    <property type="entry name" value="Spore Coat Polysaccharide Biosynthesis Protein SpsA, Chain A"/>
    <property type="match status" value="1"/>
</dbReference>